<comment type="caution">
    <text evidence="2">The sequence shown here is derived from an EMBL/GenBank/DDBJ whole genome shotgun (WGS) entry which is preliminary data.</text>
</comment>
<dbReference type="SUPFAM" id="SSF89550">
    <property type="entry name" value="PHP domain-like"/>
    <property type="match status" value="1"/>
</dbReference>
<dbReference type="Gene3D" id="3.20.20.140">
    <property type="entry name" value="Metal-dependent hydrolases"/>
    <property type="match status" value="1"/>
</dbReference>
<protein>
    <submittedName>
        <fullName evidence="2">CehA/McbA family metallohydrolase</fullName>
    </submittedName>
</protein>
<organism evidence="2 3">
    <name type="scientific">Paenibacillus alginolyticus</name>
    <dbReference type="NCBI Taxonomy" id="59839"/>
    <lineage>
        <taxon>Bacteria</taxon>
        <taxon>Bacillati</taxon>
        <taxon>Bacillota</taxon>
        <taxon>Bacilli</taxon>
        <taxon>Bacillales</taxon>
        <taxon>Paenibacillaceae</taxon>
        <taxon>Paenibacillus</taxon>
    </lineage>
</organism>
<reference evidence="2 3" key="1">
    <citation type="submission" date="2022-05" db="EMBL/GenBank/DDBJ databases">
        <title>Genome Sequencing of Bee-Associated Microbes.</title>
        <authorList>
            <person name="Dunlap C."/>
        </authorList>
    </citation>
    <scope>NUCLEOTIDE SEQUENCE [LARGE SCALE GENOMIC DNA]</scope>
    <source>
        <strain evidence="2 3">NRRL B-14421</strain>
    </source>
</reference>
<dbReference type="NCBIfam" id="NF038032">
    <property type="entry name" value="CehA_McbA_metalo"/>
    <property type="match status" value="1"/>
</dbReference>
<name>A0ABT4G846_9BACL</name>
<dbReference type="EMBL" id="JAMDMX010000011">
    <property type="protein sequence ID" value="MCY9692345.1"/>
    <property type="molecule type" value="Genomic_DNA"/>
</dbReference>
<dbReference type="RefSeq" id="WP_268613914.1">
    <property type="nucleotide sequence ID" value="NZ_JAMDMX010000011.1"/>
</dbReference>
<dbReference type="InterPro" id="IPR003141">
    <property type="entry name" value="Pol/His_phosphatase_N"/>
</dbReference>
<dbReference type="PANTHER" id="PTHR42924:SF3">
    <property type="entry name" value="POLYMERASE_HISTIDINOL PHOSPHATASE N-TERMINAL DOMAIN-CONTAINING PROTEIN"/>
    <property type="match status" value="1"/>
</dbReference>
<dbReference type="SMART" id="SM00481">
    <property type="entry name" value="POLIIIAc"/>
    <property type="match status" value="1"/>
</dbReference>
<evidence type="ECO:0000313" key="2">
    <source>
        <dbReference type="EMBL" id="MCY9692345.1"/>
    </source>
</evidence>
<gene>
    <name evidence="2" type="ORF">M5X19_05395</name>
</gene>
<dbReference type="PANTHER" id="PTHR42924">
    <property type="entry name" value="EXONUCLEASE"/>
    <property type="match status" value="1"/>
</dbReference>
<evidence type="ECO:0000313" key="3">
    <source>
        <dbReference type="Proteomes" id="UP001527099"/>
    </source>
</evidence>
<dbReference type="InterPro" id="IPR052018">
    <property type="entry name" value="PHP_domain"/>
</dbReference>
<evidence type="ECO:0000259" key="1">
    <source>
        <dbReference type="SMART" id="SM00481"/>
    </source>
</evidence>
<accession>A0ABT4G846</accession>
<dbReference type="InterPro" id="IPR016195">
    <property type="entry name" value="Pol/histidinol_Pase-like"/>
</dbReference>
<dbReference type="Proteomes" id="UP001527099">
    <property type="component" value="Unassembled WGS sequence"/>
</dbReference>
<feature type="domain" description="Polymerase/histidinol phosphatase N-terminal" evidence="1">
    <location>
        <begin position="122"/>
        <end position="184"/>
    </location>
</feature>
<sequence>MSIVTVSRFITSEEADRYVEVPFQVASGMERIHVSVEVEAHGPGDCVIDLGLKDTDQVRGWSGGARTEFYVELEKATPGYVPGFLVEGEWCVLLGTYRIPPAGCTVMVKVACTLKEGRWLKGDLHMHTVHSDGALTLTENARIMEELGCDFLAMTDHNTYSQNLAYPHETGVVLIPGMELTTNHGHANFLGVVKPVVDFRATSSEQVQARIREARANGARVVLNHPHCPNCGWEWDWMVDYDWVEIWNGPWREANRKTLDWWHGQLCMGKRLIAVGGSDMHRFGGYVSHSSPTTWVYASSRTVDGILDGIDTGRVFLSYSPEGPVMELSAGKYHMGDVVPMDAPEREGNVKLVVSGLLAGDEVKLISNQGVERSCVVYNEHSLELFGELAGRSFYRAEVWRYFVEVHEMLLASVSNALYLD</sequence>
<proteinExistence type="predicted"/>
<keyword evidence="3" id="KW-1185">Reference proteome</keyword>